<sequence>MIYKGVVLQRNRATEERGYKGFFYKEPVLQKNGLTHEWVILRFSLETGPSPLSLLNHCRGLATGG</sequence>
<evidence type="ECO:0000313" key="1">
    <source>
        <dbReference type="EMBL" id="CAH0526733.1"/>
    </source>
</evidence>
<gene>
    <name evidence="1" type="ORF">VHP8226_02105</name>
</gene>
<dbReference type="Proteomes" id="UP000838160">
    <property type="component" value="Unassembled WGS sequence"/>
</dbReference>
<proteinExistence type="predicted"/>
<accession>A0ABM8ZIR7</accession>
<protein>
    <submittedName>
        <fullName evidence="1">Uncharacterized protein</fullName>
    </submittedName>
</protein>
<name>A0ABM8ZIR7_9VIBR</name>
<reference evidence="1" key="1">
    <citation type="submission" date="2021-12" db="EMBL/GenBank/DDBJ databases">
        <authorList>
            <person name="Rodrigo-Torres L."/>
            <person name="Arahal R. D."/>
            <person name="Lucena T."/>
        </authorList>
    </citation>
    <scope>NUCLEOTIDE SEQUENCE</scope>
    <source>
        <strain evidence="1">CECT 8226</strain>
    </source>
</reference>
<keyword evidence="2" id="KW-1185">Reference proteome</keyword>
<organism evidence="1 2">
    <name type="scientific">Vibrio hippocampi</name>
    <dbReference type="NCBI Taxonomy" id="654686"/>
    <lineage>
        <taxon>Bacteria</taxon>
        <taxon>Pseudomonadati</taxon>
        <taxon>Pseudomonadota</taxon>
        <taxon>Gammaproteobacteria</taxon>
        <taxon>Vibrionales</taxon>
        <taxon>Vibrionaceae</taxon>
        <taxon>Vibrio</taxon>
    </lineage>
</organism>
<dbReference type="EMBL" id="CAKLCM010000002">
    <property type="protein sequence ID" value="CAH0526733.1"/>
    <property type="molecule type" value="Genomic_DNA"/>
</dbReference>
<evidence type="ECO:0000313" key="2">
    <source>
        <dbReference type="Proteomes" id="UP000838160"/>
    </source>
</evidence>
<comment type="caution">
    <text evidence="1">The sequence shown here is derived from an EMBL/GenBank/DDBJ whole genome shotgun (WGS) entry which is preliminary data.</text>
</comment>